<gene>
    <name evidence="2" type="ORF">GWI33_017414</name>
</gene>
<protein>
    <submittedName>
        <fullName evidence="2">Uncharacterized protein</fullName>
    </submittedName>
</protein>
<organism evidence="2 3">
    <name type="scientific">Rhynchophorus ferrugineus</name>
    <name type="common">Red palm weevil</name>
    <name type="synonym">Curculio ferrugineus</name>
    <dbReference type="NCBI Taxonomy" id="354439"/>
    <lineage>
        <taxon>Eukaryota</taxon>
        <taxon>Metazoa</taxon>
        <taxon>Ecdysozoa</taxon>
        <taxon>Arthropoda</taxon>
        <taxon>Hexapoda</taxon>
        <taxon>Insecta</taxon>
        <taxon>Pterygota</taxon>
        <taxon>Neoptera</taxon>
        <taxon>Endopterygota</taxon>
        <taxon>Coleoptera</taxon>
        <taxon>Polyphaga</taxon>
        <taxon>Cucujiformia</taxon>
        <taxon>Curculionidae</taxon>
        <taxon>Dryophthorinae</taxon>
        <taxon>Rhynchophorus</taxon>
    </lineage>
</organism>
<proteinExistence type="predicted"/>
<dbReference type="AlphaFoldDB" id="A0A834IW48"/>
<evidence type="ECO:0000313" key="3">
    <source>
        <dbReference type="Proteomes" id="UP000625711"/>
    </source>
</evidence>
<feature type="region of interest" description="Disordered" evidence="1">
    <location>
        <begin position="34"/>
        <end position="82"/>
    </location>
</feature>
<sequence>MYYKKKWGHISVNYFKIRPDPEVVFTDARKAKEKNKRKNKNIYVAGRRDESKRATGVGHDPEPKKRQMINDNPRSRATAGSRRIRPNLLEDIYYSNK</sequence>
<reference evidence="2" key="1">
    <citation type="submission" date="2020-08" db="EMBL/GenBank/DDBJ databases">
        <title>Genome sequencing and assembly of the red palm weevil Rhynchophorus ferrugineus.</title>
        <authorList>
            <person name="Dias G.B."/>
            <person name="Bergman C.M."/>
            <person name="Manee M."/>
        </authorList>
    </citation>
    <scope>NUCLEOTIDE SEQUENCE</scope>
    <source>
        <strain evidence="2">AA-2017</strain>
        <tissue evidence="2">Whole larva</tissue>
    </source>
</reference>
<dbReference type="EMBL" id="JAACXV010000065">
    <property type="protein sequence ID" value="KAF7284935.1"/>
    <property type="molecule type" value="Genomic_DNA"/>
</dbReference>
<accession>A0A834IW48</accession>
<keyword evidence="3" id="KW-1185">Reference proteome</keyword>
<dbReference type="Proteomes" id="UP000625711">
    <property type="component" value="Unassembled WGS sequence"/>
</dbReference>
<evidence type="ECO:0000256" key="1">
    <source>
        <dbReference type="SAM" id="MobiDB-lite"/>
    </source>
</evidence>
<feature type="compositionally biased region" description="Basic and acidic residues" evidence="1">
    <location>
        <begin position="46"/>
        <end position="65"/>
    </location>
</feature>
<evidence type="ECO:0000313" key="2">
    <source>
        <dbReference type="EMBL" id="KAF7284935.1"/>
    </source>
</evidence>
<comment type="caution">
    <text evidence="2">The sequence shown here is derived from an EMBL/GenBank/DDBJ whole genome shotgun (WGS) entry which is preliminary data.</text>
</comment>
<name>A0A834IW48_RHYFE</name>